<dbReference type="Pfam" id="PF00378">
    <property type="entry name" value="ECH_1"/>
    <property type="match status" value="1"/>
</dbReference>
<dbReference type="EMBL" id="VDUZ01000061">
    <property type="protein sequence ID" value="TXL70328.1"/>
    <property type="molecule type" value="Genomic_DNA"/>
</dbReference>
<comment type="similarity">
    <text evidence="1 2">Belongs to the enoyl-CoA hydratase/isomerase family.</text>
</comment>
<evidence type="ECO:0000256" key="2">
    <source>
        <dbReference type="RuleBase" id="RU003707"/>
    </source>
</evidence>
<dbReference type="Proteomes" id="UP000321638">
    <property type="component" value="Unassembled WGS sequence"/>
</dbReference>
<dbReference type="PANTHER" id="PTHR42964:SF1">
    <property type="entry name" value="POLYKETIDE BIOSYNTHESIS ENOYL-COA HYDRATASE PKSH-RELATED"/>
    <property type="match status" value="1"/>
</dbReference>
<dbReference type="PANTHER" id="PTHR42964">
    <property type="entry name" value="ENOYL-COA HYDRATASE"/>
    <property type="match status" value="1"/>
</dbReference>
<evidence type="ECO:0000313" key="3">
    <source>
        <dbReference type="EMBL" id="TXL70328.1"/>
    </source>
</evidence>
<gene>
    <name evidence="3" type="ORF">FHP25_34950</name>
</gene>
<dbReference type="InterPro" id="IPR001753">
    <property type="entry name" value="Enoyl-CoA_hydra/iso"/>
</dbReference>
<dbReference type="GO" id="GO:0004300">
    <property type="term" value="F:enoyl-CoA hydratase activity"/>
    <property type="evidence" value="ECO:0007669"/>
    <property type="project" value="UniProtKB-EC"/>
</dbReference>
<evidence type="ECO:0000256" key="1">
    <source>
        <dbReference type="ARBA" id="ARBA00005254"/>
    </source>
</evidence>
<dbReference type="InterPro" id="IPR051683">
    <property type="entry name" value="Enoyl-CoA_Hydratase/Isomerase"/>
</dbReference>
<keyword evidence="4" id="KW-1185">Reference proteome</keyword>
<dbReference type="EC" id="4.2.1.17" evidence="3"/>
<dbReference type="CDD" id="cd06558">
    <property type="entry name" value="crotonase-like"/>
    <property type="match status" value="1"/>
</dbReference>
<evidence type="ECO:0000313" key="4">
    <source>
        <dbReference type="Proteomes" id="UP000321638"/>
    </source>
</evidence>
<dbReference type="InterPro" id="IPR018376">
    <property type="entry name" value="Enoyl-CoA_hyd/isom_CS"/>
</dbReference>
<dbReference type="Gene3D" id="3.90.226.10">
    <property type="entry name" value="2-enoyl-CoA Hydratase, Chain A, domain 1"/>
    <property type="match status" value="1"/>
</dbReference>
<comment type="caution">
    <text evidence="3">The sequence shown here is derived from an EMBL/GenBank/DDBJ whole genome shotgun (WGS) entry which is preliminary data.</text>
</comment>
<dbReference type="RefSeq" id="WP_147851646.1">
    <property type="nucleotide sequence ID" value="NZ_VDUZ01000061.1"/>
</dbReference>
<keyword evidence="3" id="KW-0456">Lyase</keyword>
<dbReference type="PROSITE" id="PS00166">
    <property type="entry name" value="ENOYL_COA_HYDRATASE"/>
    <property type="match status" value="1"/>
</dbReference>
<accession>A0A5C8P9V5</accession>
<dbReference type="SUPFAM" id="SSF52096">
    <property type="entry name" value="ClpP/crotonase"/>
    <property type="match status" value="1"/>
</dbReference>
<name>A0A5C8P9V5_9HYPH</name>
<dbReference type="InterPro" id="IPR029045">
    <property type="entry name" value="ClpP/crotonase-like_dom_sf"/>
</dbReference>
<organism evidence="3 4">
    <name type="scientific">Vineibacter terrae</name>
    <dbReference type="NCBI Taxonomy" id="2586908"/>
    <lineage>
        <taxon>Bacteria</taxon>
        <taxon>Pseudomonadati</taxon>
        <taxon>Pseudomonadota</taxon>
        <taxon>Alphaproteobacteria</taxon>
        <taxon>Hyphomicrobiales</taxon>
        <taxon>Vineibacter</taxon>
    </lineage>
</organism>
<proteinExistence type="inferred from homology"/>
<dbReference type="AlphaFoldDB" id="A0A5C8P9V5"/>
<reference evidence="3 4" key="1">
    <citation type="submission" date="2019-06" db="EMBL/GenBank/DDBJ databases">
        <title>New taxonomy in bacterial strain CC-CFT640, isolated from vineyard.</title>
        <authorList>
            <person name="Lin S.-Y."/>
            <person name="Tsai C.-F."/>
            <person name="Young C.-C."/>
        </authorList>
    </citation>
    <scope>NUCLEOTIDE SEQUENCE [LARGE SCALE GENOMIC DNA]</scope>
    <source>
        <strain evidence="3 4">CC-CFT640</strain>
    </source>
</reference>
<protein>
    <submittedName>
        <fullName evidence="3">Enoyl-CoA hydratase</fullName>
        <ecNumber evidence="3">4.2.1.17</ecNumber>
    </submittedName>
</protein>
<dbReference type="OrthoDB" id="9795613at2"/>
<sequence>MTYETIKMSIDTRGVATLMLARPQVHNAMNGVMWRELLDAVQALEADGSVRVVVLTGEGQTFCAGGDLGYQQAQGGASLDDRLDEARRFSALLHALDSLSKPLIGRINGAAYAGGFSLISVTDVAIGIDTASFAITEARLGLVPAVMLPFVVRRLGMVNARRLFLTARRFPAAEAVSYGLLHASVPPGALDAAVEDEVAHVLRCGPQALRTIKHLIAQASRHGIDVPHEHTIGQVAAMWDSAEGREGILSYFEKRKPAWTTPA</sequence>